<keyword evidence="3" id="KW-1185">Reference proteome</keyword>
<dbReference type="EMBL" id="AP024412">
    <property type="protein sequence ID" value="BCR36660.1"/>
    <property type="molecule type" value="Genomic_DNA"/>
</dbReference>
<evidence type="ECO:0000313" key="2">
    <source>
        <dbReference type="EMBL" id="BCR36660.1"/>
    </source>
</evidence>
<reference evidence="2" key="1">
    <citation type="submission" date="2021-01" db="EMBL/GenBank/DDBJ databases">
        <title>Draft genome sequence of Acholeplasmataceae bacterium strain Mahy22.</title>
        <authorList>
            <person name="Watanabe M."/>
            <person name="Kojima H."/>
            <person name="Fukui M."/>
        </authorList>
    </citation>
    <scope>NUCLEOTIDE SEQUENCE</scope>
    <source>
        <strain evidence="2">Mahy22</strain>
    </source>
</reference>
<dbReference type="AlphaFoldDB" id="A0A7R7VB63"/>
<keyword evidence="1" id="KW-1133">Transmembrane helix</keyword>
<feature type="transmembrane region" description="Helical" evidence="1">
    <location>
        <begin position="46"/>
        <end position="68"/>
    </location>
</feature>
<evidence type="ECO:0000256" key="1">
    <source>
        <dbReference type="SAM" id="Phobius"/>
    </source>
</evidence>
<gene>
    <name evidence="2" type="ORF">MPAN_015530</name>
</gene>
<keyword evidence="1" id="KW-0812">Transmembrane</keyword>
<evidence type="ECO:0000313" key="3">
    <source>
        <dbReference type="Proteomes" id="UP000620133"/>
    </source>
</evidence>
<feature type="transmembrane region" description="Helical" evidence="1">
    <location>
        <begin position="74"/>
        <end position="97"/>
    </location>
</feature>
<name>A0A7R7VB63_9MOLU</name>
<dbReference type="KEGG" id="manr:MPAN_015530"/>
<feature type="transmembrane region" description="Helical" evidence="1">
    <location>
        <begin position="23"/>
        <end position="41"/>
    </location>
</feature>
<keyword evidence="1" id="KW-0472">Membrane</keyword>
<proteinExistence type="predicted"/>
<sequence length="194" mass="22689">MILLVYKIAEYSYYIINLEVDKIPIEFSTLAYFLFGVVVLFKIKELYPVAAFASFISGIGYLLVFIFMGDQYVVIHGFYSTLIALSSHFILLLGSVLLKNIAIAKTKDIKYIIIYTVFYLIYVGIMNIIIDYSQSYLFINLLLKAEILENMLSTTDIANYIYWLYYIIIVGIYLLVIFIFFKIYERDHSKKIMH</sequence>
<organism evidence="2 3">
    <name type="scientific">Mariniplasma anaerobium</name>
    <dbReference type="NCBI Taxonomy" id="2735436"/>
    <lineage>
        <taxon>Bacteria</taxon>
        <taxon>Bacillati</taxon>
        <taxon>Mycoplasmatota</taxon>
        <taxon>Mollicutes</taxon>
        <taxon>Acholeplasmatales</taxon>
        <taxon>Acholeplasmataceae</taxon>
        <taxon>Mariniplasma</taxon>
    </lineage>
</organism>
<feature type="transmembrane region" description="Helical" evidence="1">
    <location>
        <begin position="160"/>
        <end position="184"/>
    </location>
</feature>
<protein>
    <submittedName>
        <fullName evidence="2">Uncharacterized protein</fullName>
    </submittedName>
</protein>
<feature type="transmembrane region" description="Helical" evidence="1">
    <location>
        <begin position="109"/>
        <end position="130"/>
    </location>
</feature>
<accession>A0A7R7VB63</accession>
<dbReference type="Proteomes" id="UP000620133">
    <property type="component" value="Chromosome"/>
</dbReference>